<feature type="region of interest" description="Disordered" evidence="1">
    <location>
        <begin position="65"/>
        <end position="175"/>
    </location>
</feature>
<reference evidence="3 4" key="1">
    <citation type="submission" date="2014-02" db="EMBL/GenBank/DDBJ databases">
        <title>Transposable element dynamics among asymbiotic and ectomycorrhizal Amanita fungi.</title>
        <authorList>
            <consortium name="DOE Joint Genome Institute"/>
            <person name="Hess J."/>
            <person name="Skrede I."/>
            <person name="Wolfe B."/>
            <person name="LaButti K."/>
            <person name="Ohm R.A."/>
            <person name="Grigoriev I.V."/>
            <person name="Pringle A."/>
        </authorList>
    </citation>
    <scope>NUCLEOTIDE SEQUENCE [LARGE SCALE GENOMIC DNA]</scope>
    <source>
        <strain evidence="3 4">SKay4041</strain>
    </source>
</reference>
<sequence length="175" mass="20105">MHISPIIVVAVVFAGFGSSVPLQQEVHNGAITFAGRRSYSDETHARAWNTKNLVHPSARNYRQDYQQSRREISHQRLRRQEENSRTRVQPNTKGTRPTKSQLAQPTTWWKDGEYTSPPKEVQQWNQHRQPSSQRSQGKHGGGQTGSGRSSHDSDPEWWKLYVNYPESDDEPRKSG</sequence>
<evidence type="ECO:0008006" key="5">
    <source>
        <dbReference type="Google" id="ProtNLM"/>
    </source>
</evidence>
<protein>
    <recommendedName>
        <fullName evidence="5">Secreted protein</fullName>
    </recommendedName>
</protein>
<keyword evidence="4" id="KW-1185">Reference proteome</keyword>
<feature type="compositionally biased region" description="Polar residues" evidence="1">
    <location>
        <begin position="86"/>
        <end position="107"/>
    </location>
</feature>
<dbReference type="EMBL" id="KZ302084">
    <property type="protein sequence ID" value="PFH47934.1"/>
    <property type="molecule type" value="Genomic_DNA"/>
</dbReference>
<feature type="compositionally biased region" description="Basic and acidic residues" evidence="1">
    <location>
        <begin position="67"/>
        <end position="85"/>
    </location>
</feature>
<dbReference type="Proteomes" id="UP000242287">
    <property type="component" value="Unassembled WGS sequence"/>
</dbReference>
<name>A0A2A9NF28_9AGAR</name>
<proteinExistence type="predicted"/>
<gene>
    <name evidence="3" type="ORF">AMATHDRAFT_6280</name>
</gene>
<evidence type="ECO:0000313" key="3">
    <source>
        <dbReference type="EMBL" id="PFH47934.1"/>
    </source>
</evidence>
<accession>A0A2A9NF28</accession>
<feature type="compositionally biased region" description="Polar residues" evidence="1">
    <location>
        <begin position="122"/>
        <end position="133"/>
    </location>
</feature>
<evidence type="ECO:0000256" key="1">
    <source>
        <dbReference type="SAM" id="MobiDB-lite"/>
    </source>
</evidence>
<feature type="chain" id="PRO_5012925139" description="Secreted protein" evidence="2">
    <location>
        <begin position="20"/>
        <end position="175"/>
    </location>
</feature>
<evidence type="ECO:0000256" key="2">
    <source>
        <dbReference type="SAM" id="SignalP"/>
    </source>
</evidence>
<keyword evidence="2" id="KW-0732">Signal</keyword>
<feature type="signal peptide" evidence="2">
    <location>
        <begin position="1"/>
        <end position="19"/>
    </location>
</feature>
<evidence type="ECO:0000313" key="4">
    <source>
        <dbReference type="Proteomes" id="UP000242287"/>
    </source>
</evidence>
<dbReference type="AlphaFoldDB" id="A0A2A9NF28"/>
<organism evidence="3 4">
    <name type="scientific">Amanita thiersii Skay4041</name>
    <dbReference type="NCBI Taxonomy" id="703135"/>
    <lineage>
        <taxon>Eukaryota</taxon>
        <taxon>Fungi</taxon>
        <taxon>Dikarya</taxon>
        <taxon>Basidiomycota</taxon>
        <taxon>Agaricomycotina</taxon>
        <taxon>Agaricomycetes</taxon>
        <taxon>Agaricomycetidae</taxon>
        <taxon>Agaricales</taxon>
        <taxon>Pluteineae</taxon>
        <taxon>Amanitaceae</taxon>
        <taxon>Amanita</taxon>
    </lineage>
</organism>